<gene>
    <name evidence="3" type="ORF">ST47_g4678</name>
</gene>
<dbReference type="EMBL" id="JYNV01000171">
    <property type="protein sequence ID" value="KZM24195.1"/>
    <property type="molecule type" value="Genomic_DNA"/>
</dbReference>
<dbReference type="PANTHER" id="PTHR38048:SF2">
    <property type="entry name" value="HEMERYTHRIN-LIKE DOMAIN-CONTAINING PROTEIN"/>
    <property type="match status" value="1"/>
</dbReference>
<feature type="chain" id="PRO_5007842664" description="Hemerythrin-like domain-containing protein" evidence="1">
    <location>
        <begin position="20"/>
        <end position="458"/>
    </location>
</feature>
<organism evidence="3 4">
    <name type="scientific">Didymella rabiei</name>
    <name type="common">Chickpea ascochyta blight fungus</name>
    <name type="synonym">Mycosphaerella rabiei</name>
    <dbReference type="NCBI Taxonomy" id="5454"/>
    <lineage>
        <taxon>Eukaryota</taxon>
        <taxon>Fungi</taxon>
        <taxon>Dikarya</taxon>
        <taxon>Ascomycota</taxon>
        <taxon>Pezizomycotina</taxon>
        <taxon>Dothideomycetes</taxon>
        <taxon>Pleosporomycetidae</taxon>
        <taxon>Pleosporales</taxon>
        <taxon>Pleosporineae</taxon>
        <taxon>Didymellaceae</taxon>
        <taxon>Ascochyta</taxon>
    </lineage>
</organism>
<dbReference type="STRING" id="5454.A0A163F885"/>
<dbReference type="InterPro" id="IPR053206">
    <property type="entry name" value="Dimeric_xanthone_biosynth"/>
</dbReference>
<feature type="signal peptide" evidence="1">
    <location>
        <begin position="1"/>
        <end position="19"/>
    </location>
</feature>
<evidence type="ECO:0000256" key="1">
    <source>
        <dbReference type="SAM" id="SignalP"/>
    </source>
</evidence>
<name>A0A163F885_DIDRA</name>
<dbReference type="CDD" id="cd12108">
    <property type="entry name" value="Hr-like"/>
    <property type="match status" value="1"/>
</dbReference>
<keyword evidence="1" id="KW-0732">Signal</keyword>
<proteinExistence type="predicted"/>
<evidence type="ECO:0000259" key="2">
    <source>
        <dbReference type="Pfam" id="PF01814"/>
    </source>
</evidence>
<protein>
    <recommendedName>
        <fullName evidence="2">Hemerythrin-like domain-containing protein</fullName>
    </recommendedName>
</protein>
<dbReference type="Gene3D" id="1.20.120.520">
    <property type="entry name" value="nmb1532 protein domain like"/>
    <property type="match status" value="1"/>
</dbReference>
<evidence type="ECO:0000313" key="4">
    <source>
        <dbReference type="Proteomes" id="UP000076837"/>
    </source>
</evidence>
<keyword evidence="4" id="KW-1185">Reference proteome</keyword>
<comment type="caution">
    <text evidence="3">The sequence shown here is derived from an EMBL/GenBank/DDBJ whole genome shotgun (WGS) entry which is preliminary data.</text>
</comment>
<dbReference type="Pfam" id="PF01814">
    <property type="entry name" value="Hemerythrin"/>
    <property type="match status" value="1"/>
</dbReference>
<evidence type="ECO:0000313" key="3">
    <source>
        <dbReference type="EMBL" id="KZM24195.1"/>
    </source>
</evidence>
<dbReference type="AlphaFoldDB" id="A0A163F885"/>
<dbReference type="PANTHER" id="PTHR38048">
    <property type="entry name" value="EXPRESSED PROTEIN"/>
    <property type="match status" value="1"/>
</dbReference>
<accession>A0A163F885</accession>
<dbReference type="Proteomes" id="UP000076837">
    <property type="component" value="Unassembled WGS sequence"/>
</dbReference>
<sequence length="458" mass="50902">MSRTNQFALILIVQATILAVFLQRAPFMMSTIEPTTKKPWADTPCALVTTPQYATNKTDIFTTGATHMAHIHNAILRGYNSIYNQAPHIQEADKAAFVGYSMTWFRFVKSHHDDEEAGLFPKVAEVLGGKDSELWGVTHKEHESFLTGLAEYARYLEELKTPNDFDGEILRTIMVGFQESFNHHFHSEISTIASFAELKSAPASGSLEEDAAAAVFKAWGKKTVTKAGTTDVVPFFLMNLDATLHTISVLETETKPETGHRYYEQTASALSALTTGSFTTTFTATLATCLSRPVTTLPAIVTTTLSRPITRPSTTNLTTNLQRTTVTSTLAINFTSPLSSTLANTIQHNSFGPDPDDEVGYNRIHSIHSTQSGANTAAKNLAKKYLREETDSRLGEQHIDEHGNYYGYVKLYEENFLWPKAEHVIITVTKWFVDEVEDIDNVALARSIAPVRSKKRKR</sequence>
<dbReference type="InterPro" id="IPR012312">
    <property type="entry name" value="Hemerythrin-like"/>
</dbReference>
<feature type="domain" description="Hemerythrin-like" evidence="2">
    <location>
        <begin position="65"/>
        <end position="192"/>
    </location>
</feature>
<reference evidence="3 4" key="1">
    <citation type="journal article" date="2016" name="Sci. Rep.">
        <title>Draft genome sequencing and secretome analysis of fungal phytopathogen Ascochyta rabiei provides insight into the necrotrophic effector repertoire.</title>
        <authorList>
            <person name="Verma S."/>
            <person name="Gazara R.K."/>
            <person name="Nizam S."/>
            <person name="Parween S."/>
            <person name="Chattopadhyay D."/>
            <person name="Verma P.K."/>
        </authorList>
    </citation>
    <scope>NUCLEOTIDE SEQUENCE [LARGE SCALE GENOMIC DNA]</scope>
    <source>
        <strain evidence="3 4">ArDII</strain>
    </source>
</reference>